<evidence type="ECO:0000256" key="12">
    <source>
        <dbReference type="SAM" id="Phobius"/>
    </source>
</evidence>
<gene>
    <name evidence="14" type="ordered locus">Clole_0359</name>
</gene>
<keyword evidence="4" id="KW-1003">Cell membrane</keyword>
<keyword evidence="8 14" id="KW-0418">Kinase</keyword>
<protein>
    <recommendedName>
        <fullName evidence="3">histidine kinase</fullName>
        <ecNumber evidence="3">2.7.13.3</ecNumber>
    </recommendedName>
</protein>
<evidence type="ECO:0000256" key="10">
    <source>
        <dbReference type="ARBA" id="ARBA00023012"/>
    </source>
</evidence>
<evidence type="ECO:0000259" key="13">
    <source>
        <dbReference type="PROSITE" id="PS50109"/>
    </source>
</evidence>
<dbReference type="GO" id="GO:0005886">
    <property type="term" value="C:plasma membrane"/>
    <property type="evidence" value="ECO:0007669"/>
    <property type="project" value="UniProtKB-SubCell"/>
</dbReference>
<comment type="subcellular location">
    <subcellularLocation>
        <location evidence="2">Cell membrane</location>
        <topology evidence="2">Multi-pass membrane protein</topology>
    </subcellularLocation>
</comment>
<dbReference type="PRINTS" id="PR00344">
    <property type="entry name" value="BCTRLSENSOR"/>
</dbReference>
<dbReference type="EC" id="2.7.13.3" evidence="3"/>
<dbReference type="Pfam" id="PF02518">
    <property type="entry name" value="HATPase_c"/>
    <property type="match status" value="1"/>
</dbReference>
<keyword evidence="15" id="KW-1185">Reference proteome</keyword>
<dbReference type="SMART" id="SM00388">
    <property type="entry name" value="HisKA"/>
    <property type="match status" value="1"/>
</dbReference>
<evidence type="ECO:0000256" key="6">
    <source>
        <dbReference type="ARBA" id="ARBA00022679"/>
    </source>
</evidence>
<dbReference type="SUPFAM" id="SSF47384">
    <property type="entry name" value="Homodimeric domain of signal transducing histidine kinase"/>
    <property type="match status" value="1"/>
</dbReference>
<dbReference type="SMART" id="SM00387">
    <property type="entry name" value="HATPase_c"/>
    <property type="match status" value="1"/>
</dbReference>
<keyword evidence="11 12" id="KW-0472">Membrane</keyword>
<dbReference type="HOGENOM" id="CLU_000445_13_1_9"/>
<dbReference type="RefSeq" id="WP_013655407.1">
    <property type="nucleotide sequence ID" value="NC_015275.1"/>
</dbReference>
<dbReference type="InterPro" id="IPR003661">
    <property type="entry name" value="HisK_dim/P_dom"/>
</dbReference>
<accession>F2JJR4</accession>
<dbReference type="InterPro" id="IPR004358">
    <property type="entry name" value="Sig_transdc_His_kin-like_C"/>
</dbReference>
<dbReference type="InterPro" id="IPR050351">
    <property type="entry name" value="BphY/WalK/GraS-like"/>
</dbReference>
<dbReference type="SUPFAM" id="SSF55874">
    <property type="entry name" value="ATPase domain of HSP90 chaperone/DNA topoisomerase II/histidine kinase"/>
    <property type="match status" value="1"/>
</dbReference>
<dbReference type="Gene3D" id="3.30.565.10">
    <property type="entry name" value="Histidine kinase-like ATPase, C-terminal domain"/>
    <property type="match status" value="1"/>
</dbReference>
<feature type="domain" description="Histidine kinase" evidence="13">
    <location>
        <begin position="126"/>
        <end position="333"/>
    </location>
</feature>
<dbReference type="AlphaFoldDB" id="F2JJR4"/>
<evidence type="ECO:0000256" key="1">
    <source>
        <dbReference type="ARBA" id="ARBA00000085"/>
    </source>
</evidence>
<dbReference type="InterPro" id="IPR036890">
    <property type="entry name" value="HATPase_C_sf"/>
</dbReference>
<reference evidence="14 15" key="1">
    <citation type="journal article" date="2011" name="J. Bacteriol.">
        <title>Complete genome sequence of the cellulose-degrading bacterium Cellulosilyticum lentocellum.</title>
        <authorList>
            <consortium name="US DOE Joint Genome Institute"/>
            <person name="Miller D.A."/>
            <person name="Suen G."/>
            <person name="Bruce D."/>
            <person name="Copeland A."/>
            <person name="Cheng J.F."/>
            <person name="Detter C."/>
            <person name="Goodwin L.A."/>
            <person name="Han C.S."/>
            <person name="Hauser L.J."/>
            <person name="Land M.L."/>
            <person name="Lapidus A."/>
            <person name="Lucas S."/>
            <person name="Meincke L."/>
            <person name="Pitluck S."/>
            <person name="Tapia R."/>
            <person name="Teshima H."/>
            <person name="Woyke T."/>
            <person name="Fox B.G."/>
            <person name="Angert E.R."/>
            <person name="Currie C.R."/>
        </authorList>
    </citation>
    <scope>NUCLEOTIDE SEQUENCE [LARGE SCALE GENOMIC DNA]</scope>
    <source>
        <strain evidence="15">ATCC 49066 / DSM 5427 / NCIMB 11756 / RHM5</strain>
    </source>
</reference>
<dbReference type="PANTHER" id="PTHR45453:SF2">
    <property type="entry name" value="HISTIDINE KINASE"/>
    <property type="match status" value="1"/>
</dbReference>
<dbReference type="GO" id="GO:0000155">
    <property type="term" value="F:phosphorelay sensor kinase activity"/>
    <property type="evidence" value="ECO:0007669"/>
    <property type="project" value="InterPro"/>
</dbReference>
<dbReference type="STRING" id="642492.Clole_0359"/>
<sequence length="341" mass="39746">MKIRQFISEQKVTIAVQLIILLCVNAYLFLLSTETIQQEDILYLDMVLITFYLGGFYISYIKWKSSYEQLYHALEEGEDITREEIKGDDVSGEIMRYIVDTKELKFAKEQANNEERIKEMEEYLSKWVHEIKLPISALSMMVERIEDDEVGYDVKHEIERINLLVNNVLYGSRATAAVEDLFIREERLDEIVKTAIRQSAFFLIKNNIEVEMAYLNLEVYTDKKWLVYVIGQMISNAIKYAGINGKISFYGEEDAQYIILNIKDYGVGIAEEDQERIFSKGFTGKNGRNTTYKSTGMGLYFSKKILDKLGHDIEVESVEGKYTLFRIKFYKISDYIKVAKM</sequence>
<dbReference type="KEGG" id="cle:Clole_0359"/>
<evidence type="ECO:0000256" key="5">
    <source>
        <dbReference type="ARBA" id="ARBA00022553"/>
    </source>
</evidence>
<comment type="catalytic activity">
    <reaction evidence="1">
        <text>ATP + protein L-histidine = ADP + protein N-phospho-L-histidine.</text>
        <dbReference type="EC" id="2.7.13.3"/>
    </reaction>
</comment>
<keyword evidence="6" id="KW-0808">Transferase</keyword>
<dbReference type="GO" id="GO:0016036">
    <property type="term" value="P:cellular response to phosphate starvation"/>
    <property type="evidence" value="ECO:0007669"/>
    <property type="project" value="TreeGrafter"/>
</dbReference>
<dbReference type="InterPro" id="IPR005467">
    <property type="entry name" value="His_kinase_dom"/>
</dbReference>
<keyword evidence="7 12" id="KW-0812">Transmembrane</keyword>
<dbReference type="EMBL" id="CP002582">
    <property type="protein sequence ID" value="ADZ82106.1"/>
    <property type="molecule type" value="Genomic_DNA"/>
</dbReference>
<feature type="transmembrane region" description="Helical" evidence="12">
    <location>
        <begin position="12"/>
        <end position="30"/>
    </location>
</feature>
<dbReference type="eggNOG" id="COG0642">
    <property type="taxonomic scope" value="Bacteria"/>
</dbReference>
<evidence type="ECO:0000256" key="2">
    <source>
        <dbReference type="ARBA" id="ARBA00004651"/>
    </source>
</evidence>
<dbReference type="CDD" id="cd00082">
    <property type="entry name" value="HisKA"/>
    <property type="match status" value="1"/>
</dbReference>
<organism evidence="14 15">
    <name type="scientific">Cellulosilyticum lentocellum (strain ATCC 49066 / DSM 5427 / NCIMB 11756 / RHM5)</name>
    <name type="common">Clostridium lentocellum</name>
    <dbReference type="NCBI Taxonomy" id="642492"/>
    <lineage>
        <taxon>Bacteria</taxon>
        <taxon>Bacillati</taxon>
        <taxon>Bacillota</taxon>
        <taxon>Clostridia</taxon>
        <taxon>Lachnospirales</taxon>
        <taxon>Cellulosilyticaceae</taxon>
        <taxon>Cellulosilyticum</taxon>
    </lineage>
</organism>
<evidence type="ECO:0000256" key="9">
    <source>
        <dbReference type="ARBA" id="ARBA00022989"/>
    </source>
</evidence>
<name>F2JJR4_CELLD</name>
<dbReference type="InterPro" id="IPR036097">
    <property type="entry name" value="HisK_dim/P_sf"/>
</dbReference>
<keyword evidence="5" id="KW-0597">Phosphoprotein</keyword>
<evidence type="ECO:0000256" key="11">
    <source>
        <dbReference type="ARBA" id="ARBA00023136"/>
    </source>
</evidence>
<proteinExistence type="predicted"/>
<keyword evidence="9 12" id="KW-1133">Transmembrane helix</keyword>
<evidence type="ECO:0000256" key="3">
    <source>
        <dbReference type="ARBA" id="ARBA00012438"/>
    </source>
</evidence>
<dbReference type="GO" id="GO:0004721">
    <property type="term" value="F:phosphoprotein phosphatase activity"/>
    <property type="evidence" value="ECO:0007669"/>
    <property type="project" value="TreeGrafter"/>
</dbReference>
<keyword evidence="10" id="KW-0902">Two-component regulatory system</keyword>
<evidence type="ECO:0000256" key="7">
    <source>
        <dbReference type="ARBA" id="ARBA00022692"/>
    </source>
</evidence>
<evidence type="ECO:0000256" key="4">
    <source>
        <dbReference type="ARBA" id="ARBA00022475"/>
    </source>
</evidence>
<evidence type="ECO:0000256" key="8">
    <source>
        <dbReference type="ARBA" id="ARBA00022777"/>
    </source>
</evidence>
<evidence type="ECO:0000313" key="14">
    <source>
        <dbReference type="EMBL" id="ADZ82106.1"/>
    </source>
</evidence>
<dbReference type="PROSITE" id="PS50109">
    <property type="entry name" value="HIS_KIN"/>
    <property type="match status" value="1"/>
</dbReference>
<dbReference type="InterPro" id="IPR003594">
    <property type="entry name" value="HATPase_dom"/>
</dbReference>
<dbReference type="PANTHER" id="PTHR45453">
    <property type="entry name" value="PHOSPHATE REGULON SENSOR PROTEIN PHOR"/>
    <property type="match status" value="1"/>
</dbReference>
<evidence type="ECO:0000313" key="15">
    <source>
        <dbReference type="Proteomes" id="UP000008467"/>
    </source>
</evidence>
<dbReference type="Proteomes" id="UP000008467">
    <property type="component" value="Chromosome"/>
</dbReference>
<feature type="transmembrane region" description="Helical" evidence="12">
    <location>
        <begin position="42"/>
        <end position="61"/>
    </location>
</feature>